<dbReference type="AlphaFoldDB" id="A0A914RA52"/>
<dbReference type="InterPro" id="IPR008974">
    <property type="entry name" value="TRAF-like"/>
</dbReference>
<evidence type="ECO:0000313" key="2">
    <source>
        <dbReference type="WBParaSite" id="PDA_v2.g8512.t1"/>
    </source>
</evidence>
<protein>
    <submittedName>
        <fullName evidence="2">Uncharacterized protein</fullName>
    </submittedName>
</protein>
<dbReference type="SUPFAM" id="SSF49599">
    <property type="entry name" value="TRAF domain-like"/>
    <property type="match status" value="1"/>
</dbReference>
<proteinExistence type="predicted"/>
<accession>A0A914RA52</accession>
<dbReference type="Gene3D" id="2.60.210.10">
    <property type="entry name" value="Apoptosis, Tumor Necrosis Factor Receptor Associated Protein 2, Chain A"/>
    <property type="match status" value="1"/>
</dbReference>
<reference evidence="2" key="1">
    <citation type="submission" date="2022-11" db="UniProtKB">
        <authorList>
            <consortium name="WormBaseParasite"/>
        </authorList>
    </citation>
    <scope>IDENTIFICATION</scope>
</reference>
<sequence length="345" mass="39517">MKLRDRDHNNSGAQIHSPFNAEWKFKKADLMNLNVDTDLYGKCFYDVNIPGLQYCISVVRPPVFDNIWILLKVNGSNKRNITVECTVHVQSANVVSEKLCCIYKSEYDVIMFPFCKTSELFDSKSKLFVGEELTVNINGTFKVPIPSVSKICTPISFQWKIKEEDLKEIVNKGSNGGHLCSDKISVSTFSHVSYYLSIYPNKIRESENEAKTWLYLVVEMGDETKIKAVFDFSIDSASFYRSNQSFWKKLKEYMTYLCSTENLFNPSKKYFVDGILTINFNGVLMAEETRTSILKCKNDMTPNVAITDEDKDFLIIVGDKEIKGRRNICQSIFGKKLGEHNFLAL</sequence>
<name>A0A914RA52_9BILA</name>
<dbReference type="Proteomes" id="UP000887578">
    <property type="component" value="Unplaced"/>
</dbReference>
<organism evidence="1 2">
    <name type="scientific">Panagrolaimus davidi</name>
    <dbReference type="NCBI Taxonomy" id="227884"/>
    <lineage>
        <taxon>Eukaryota</taxon>
        <taxon>Metazoa</taxon>
        <taxon>Ecdysozoa</taxon>
        <taxon>Nematoda</taxon>
        <taxon>Chromadorea</taxon>
        <taxon>Rhabditida</taxon>
        <taxon>Tylenchina</taxon>
        <taxon>Panagrolaimomorpha</taxon>
        <taxon>Panagrolaimoidea</taxon>
        <taxon>Panagrolaimidae</taxon>
        <taxon>Panagrolaimus</taxon>
    </lineage>
</organism>
<dbReference type="WBParaSite" id="PDA_v2.g8512.t1">
    <property type="protein sequence ID" value="PDA_v2.g8512.t1"/>
    <property type="gene ID" value="PDA_v2.g8512"/>
</dbReference>
<keyword evidence="1" id="KW-1185">Reference proteome</keyword>
<evidence type="ECO:0000313" key="1">
    <source>
        <dbReference type="Proteomes" id="UP000887578"/>
    </source>
</evidence>